<protein>
    <submittedName>
        <fullName evidence="2">Uncharacterized protein</fullName>
    </submittedName>
</protein>
<keyword evidence="3" id="KW-1185">Reference proteome</keyword>
<dbReference type="Proteomes" id="UP001341840">
    <property type="component" value="Unassembled WGS sequence"/>
</dbReference>
<evidence type="ECO:0000313" key="2">
    <source>
        <dbReference type="EMBL" id="MED6150847.1"/>
    </source>
</evidence>
<organism evidence="2 3">
    <name type="scientific">Stylosanthes scabra</name>
    <dbReference type="NCBI Taxonomy" id="79078"/>
    <lineage>
        <taxon>Eukaryota</taxon>
        <taxon>Viridiplantae</taxon>
        <taxon>Streptophyta</taxon>
        <taxon>Embryophyta</taxon>
        <taxon>Tracheophyta</taxon>
        <taxon>Spermatophyta</taxon>
        <taxon>Magnoliopsida</taxon>
        <taxon>eudicotyledons</taxon>
        <taxon>Gunneridae</taxon>
        <taxon>Pentapetalae</taxon>
        <taxon>rosids</taxon>
        <taxon>fabids</taxon>
        <taxon>Fabales</taxon>
        <taxon>Fabaceae</taxon>
        <taxon>Papilionoideae</taxon>
        <taxon>50 kb inversion clade</taxon>
        <taxon>dalbergioids sensu lato</taxon>
        <taxon>Dalbergieae</taxon>
        <taxon>Pterocarpus clade</taxon>
        <taxon>Stylosanthes</taxon>
    </lineage>
</organism>
<dbReference type="EMBL" id="JASCZI010091626">
    <property type="protein sequence ID" value="MED6150847.1"/>
    <property type="molecule type" value="Genomic_DNA"/>
</dbReference>
<feature type="compositionally biased region" description="Acidic residues" evidence="1">
    <location>
        <begin position="98"/>
        <end position="108"/>
    </location>
</feature>
<evidence type="ECO:0000256" key="1">
    <source>
        <dbReference type="SAM" id="MobiDB-lite"/>
    </source>
</evidence>
<accession>A0ABU6TPX3</accession>
<name>A0ABU6TPX3_9FABA</name>
<comment type="caution">
    <text evidence="2">The sequence shown here is derived from an EMBL/GenBank/DDBJ whole genome shotgun (WGS) entry which is preliminary data.</text>
</comment>
<sequence length="108" mass="11857">MEVPLHLPPTAKQARPMRRAAQADEVRSLKKTLAARDAREEEQLRCLEEMQRQMAAYYDTLRPASCITARGGSGDSSTAPPLPTCPPPPPPAQPDQGPADDDDDYEDE</sequence>
<reference evidence="2 3" key="1">
    <citation type="journal article" date="2023" name="Plants (Basel)">
        <title>Bridging the Gap: Combining Genomics and Transcriptomics Approaches to Understand Stylosanthes scabra, an Orphan Legume from the Brazilian Caatinga.</title>
        <authorList>
            <person name="Ferreira-Neto J.R.C."/>
            <person name="da Silva M.D."/>
            <person name="Binneck E."/>
            <person name="de Melo N.F."/>
            <person name="da Silva R.H."/>
            <person name="de Melo A.L.T.M."/>
            <person name="Pandolfi V."/>
            <person name="Bustamante F.O."/>
            <person name="Brasileiro-Vidal A.C."/>
            <person name="Benko-Iseppon A.M."/>
        </authorList>
    </citation>
    <scope>NUCLEOTIDE SEQUENCE [LARGE SCALE GENOMIC DNA]</scope>
    <source>
        <tissue evidence="2">Leaves</tissue>
    </source>
</reference>
<feature type="compositionally biased region" description="Pro residues" evidence="1">
    <location>
        <begin position="80"/>
        <end position="93"/>
    </location>
</feature>
<evidence type="ECO:0000313" key="3">
    <source>
        <dbReference type="Proteomes" id="UP001341840"/>
    </source>
</evidence>
<proteinExistence type="predicted"/>
<feature type="region of interest" description="Disordered" evidence="1">
    <location>
        <begin position="66"/>
        <end position="108"/>
    </location>
</feature>
<gene>
    <name evidence="2" type="ORF">PIB30_076547</name>
</gene>
<feature type="region of interest" description="Disordered" evidence="1">
    <location>
        <begin position="1"/>
        <end position="24"/>
    </location>
</feature>